<dbReference type="EMBL" id="CP162551">
    <property type="protein sequence ID" value="XDI36055.1"/>
    <property type="molecule type" value="Genomic_DNA"/>
</dbReference>
<name>A0AB39BQ45_9BACI</name>
<evidence type="ECO:0000313" key="1">
    <source>
        <dbReference type="EMBL" id="XDI36055.1"/>
    </source>
</evidence>
<sequence length="106" mass="12564">MDVEFVYDFRLQISLPRFHTAWDELDQDRQAQILRSWEEIRGNIPERVKELEVVINEKQAALTEELNFERSCHLNSEIAELASIINDLWIWFRLNPSLTTTEKSSS</sequence>
<protein>
    <submittedName>
        <fullName evidence="1">Uncharacterized protein</fullName>
    </submittedName>
</protein>
<dbReference type="AlphaFoldDB" id="A0AB39BQ45"/>
<proteinExistence type="predicted"/>
<dbReference type="RefSeq" id="WP_368503556.1">
    <property type="nucleotide sequence ID" value="NZ_CP162551.1"/>
</dbReference>
<accession>A0AB39BQ45</accession>
<reference evidence="1" key="1">
    <citation type="submission" date="2024-07" db="EMBL/GenBank/DDBJ databases">
        <title>Identification and characteristics of an arsenic-resistant bacterial isolate, which belongs to a novel species.</title>
        <authorList>
            <person name="Juszczyk A."/>
            <person name="Kowalczyk A."/>
            <person name="Was K."/>
            <person name="Kosowicz W."/>
            <person name="Budzyn A."/>
            <person name="Latowski D."/>
        </authorList>
    </citation>
    <scope>NUCLEOTIDE SEQUENCE</scope>
    <source>
        <strain evidence="1">As8PL</strain>
    </source>
</reference>
<gene>
    <name evidence="1" type="ORF">AB3N04_15280</name>
</gene>
<organism evidence="1">
    <name type="scientific">Alkalihalophilus sp. As8PL</name>
    <dbReference type="NCBI Taxonomy" id="3237103"/>
    <lineage>
        <taxon>Bacteria</taxon>
        <taxon>Bacillati</taxon>
        <taxon>Bacillota</taxon>
        <taxon>Bacilli</taxon>
        <taxon>Bacillales</taxon>
        <taxon>Bacillaceae</taxon>
        <taxon>Alkalihalophilus</taxon>
    </lineage>
</organism>